<organism evidence="2">
    <name type="scientific">Mus musculus</name>
    <name type="common">Mouse</name>
    <dbReference type="NCBI Taxonomy" id="10090"/>
    <lineage>
        <taxon>Eukaryota</taxon>
        <taxon>Metazoa</taxon>
        <taxon>Chordata</taxon>
        <taxon>Craniata</taxon>
        <taxon>Vertebrata</taxon>
        <taxon>Euteleostomi</taxon>
        <taxon>Mammalia</taxon>
        <taxon>Eutheria</taxon>
        <taxon>Euarchontoglires</taxon>
        <taxon>Glires</taxon>
        <taxon>Rodentia</taxon>
        <taxon>Myomorpha</taxon>
        <taxon>Muroidea</taxon>
        <taxon>Muridae</taxon>
        <taxon>Murinae</taxon>
        <taxon>Mus</taxon>
        <taxon>Mus</taxon>
    </lineage>
</organism>
<dbReference type="AGR" id="MGI:1916610"/>
<reference evidence="2" key="2">
    <citation type="journal article" date="2000" name="Genome Res.">
        <title>Normalization and subtraction of cap-trapper-selected cDNAs to prepare full-length cDNA libraries for rapid discovery of new genes.</title>
        <authorList>
            <person name="Carninci P."/>
            <person name="Shibata Y."/>
            <person name="Hayatsu N."/>
            <person name="Sugahara Y."/>
            <person name="Shibata K."/>
            <person name="Itoh M."/>
            <person name="Konno H."/>
            <person name="Okazaki Y."/>
            <person name="Muramatsu M."/>
            <person name="Hayashizaki Y."/>
        </authorList>
    </citation>
    <scope>NUCLEOTIDE SEQUENCE</scope>
    <source>
        <strain evidence="2">C57BL/6J</strain>
        <tissue evidence="2">Cerebellum</tissue>
    </source>
</reference>
<reference evidence="2" key="4">
    <citation type="journal article" date="2001" name="Nature">
        <title>Functional annotation of a full-length mouse cDNA collection.</title>
        <authorList>
            <consortium name="The RIKEN Genome Exploration Research Group Phase II Team and the FANTOM Consortium"/>
        </authorList>
    </citation>
    <scope>NUCLEOTIDE SEQUENCE</scope>
    <source>
        <strain evidence="2">C57BL/6J</strain>
        <tissue evidence="2">Cerebellum</tissue>
    </source>
</reference>
<feature type="region of interest" description="Disordered" evidence="1">
    <location>
        <begin position="158"/>
        <end position="185"/>
    </location>
</feature>
<feature type="compositionally biased region" description="Polar residues" evidence="1">
    <location>
        <begin position="158"/>
        <end position="176"/>
    </location>
</feature>
<evidence type="ECO:0000313" key="3">
    <source>
        <dbReference type="MGI" id="MGI:1916610"/>
    </source>
</evidence>
<evidence type="ECO:0000313" key="2">
    <source>
        <dbReference type="EMBL" id="BAC38556.1"/>
    </source>
</evidence>
<reference evidence="2" key="1">
    <citation type="journal article" date="1999" name="Methods Enzymol.">
        <title>High-efficiency full-length cDNA cloning.</title>
        <authorList>
            <person name="Carninci P."/>
            <person name="Hayashizaki Y."/>
        </authorList>
    </citation>
    <scope>NUCLEOTIDE SEQUENCE</scope>
    <source>
        <strain evidence="2">C57BL/6J</strain>
        <tissue evidence="2">Cerebellum</tissue>
    </source>
</reference>
<proteinExistence type="evidence at transcript level"/>
<dbReference type="EMBL" id="AK082635">
    <property type="protein sequence ID" value="BAC38556.1"/>
    <property type="molecule type" value="mRNA"/>
</dbReference>
<reference evidence="2" key="5">
    <citation type="journal article" date="2002" name="Nature">
        <title>Analysis of the mouse transcriptome based on functional annotation of 60,770 full-length cDNAs.</title>
        <authorList>
            <consortium name="The FANTOM Consortium and the RIKEN Genome Exploration Research Group Phase I and II Team"/>
        </authorList>
    </citation>
    <scope>NUCLEOTIDE SEQUENCE</scope>
    <source>
        <strain evidence="2">C57BL/6J</strain>
        <tissue evidence="2">Cerebellum</tissue>
    </source>
</reference>
<dbReference type="UCSC" id="uc009jvt.2">
    <property type="organism name" value="mouse"/>
</dbReference>
<sequence length="185" mass="19033">MVGARPDYSSRAPLSLVRAPEGRQVGGRAEAHLGPSSRGLLVRARVRRRAGGGRGAALTPGAARPDALPPTPGSGSARRQPRSPAPGPRRAVRAQHPGKVGSGARRCARRHPSGEGKVWGLRHLVSLSLPASSGACSPPPLPPRRGEGPLLVAAFTTLNSPKGRNTSHPDAPTASSHAAKRCLVS</sequence>
<reference evidence="2" key="7">
    <citation type="journal article" date="2005" name="Science">
        <title>The Transcriptional Landscape of the Mammalian Genome.</title>
        <authorList>
            <consortium name="The FANTOM Consortium"/>
            <consortium name="Riken Genome Exploration Research Group and Genome Science Group (Genome Network Project Core Group)"/>
        </authorList>
    </citation>
    <scope>NUCLEOTIDE SEQUENCE</scope>
    <source>
        <strain evidence="2">C57BL/6J</strain>
        <tissue evidence="2">Cerebellum</tissue>
    </source>
</reference>
<reference evidence="2" key="8">
    <citation type="journal article" date="2005" name="Science">
        <title>Antisense Transcription in the Mammalian Transcriptome.</title>
        <authorList>
            <consortium name="RIKEN Genome Exploration Research Group and Genome Science Group (Genome Network Project Core Group) and the FANTOM Consortium"/>
        </authorList>
    </citation>
    <scope>NUCLEOTIDE SEQUENCE</scope>
    <source>
        <strain evidence="2">C57BL/6J</strain>
        <tissue evidence="2">Cerebellum</tissue>
    </source>
</reference>
<dbReference type="MGI" id="MGI:1916610">
    <property type="gene designation" value="1700008J07Rik"/>
</dbReference>
<feature type="compositionally biased region" description="Low complexity" evidence="1">
    <location>
        <begin position="56"/>
        <end position="65"/>
    </location>
</feature>
<dbReference type="AlphaFoldDB" id="Q8C4A9"/>
<protein>
    <submittedName>
        <fullName evidence="2">Uncharacterized protein</fullName>
    </submittedName>
</protein>
<accession>Q8C4A9</accession>
<reference evidence="2" key="6">
    <citation type="submission" date="2002-04" db="EMBL/GenBank/DDBJ databases">
        <authorList>
            <person name="Adachi J."/>
            <person name="Aizawa K."/>
            <person name="Akimura T."/>
            <person name="Arakawa T."/>
            <person name="Bono H."/>
            <person name="Carninci P."/>
            <person name="Fukuda S."/>
            <person name="Furuno M."/>
            <person name="Hanagaki T."/>
            <person name="Hara A."/>
            <person name="Hashizume W."/>
            <person name="Hayashida K."/>
            <person name="Hayatsu N."/>
            <person name="Hiramoto K."/>
            <person name="Hiraoka T."/>
            <person name="Hirozane T."/>
            <person name="Hori F."/>
            <person name="Imotani K."/>
            <person name="Ishii Y."/>
            <person name="Itoh M."/>
            <person name="Kagawa I."/>
            <person name="Kasukawa T."/>
            <person name="Katoh H."/>
            <person name="Kawai J."/>
            <person name="Kojima Y."/>
            <person name="Kondo S."/>
            <person name="Konno H."/>
            <person name="Kouda M."/>
            <person name="Koya S."/>
            <person name="Kurihara C."/>
            <person name="Matsuyama T."/>
            <person name="Miyazaki A."/>
            <person name="Murata M."/>
            <person name="Nakamura M."/>
            <person name="Nishi K."/>
            <person name="Nomura K."/>
            <person name="Numazaki R."/>
            <person name="Ohno M."/>
            <person name="Ohsato N."/>
            <person name="Okazaki Y."/>
            <person name="Saito R."/>
            <person name="Saitoh H."/>
            <person name="Sakai C."/>
            <person name="Sakai K."/>
            <person name="Sakazume N."/>
            <person name="Sano H."/>
            <person name="Sasaki D."/>
            <person name="Shibata K."/>
            <person name="Shinagawa A."/>
            <person name="Shiraki T."/>
            <person name="Sogabe Y."/>
            <person name="Tagami M."/>
            <person name="Tagawa A."/>
            <person name="Takahashi F."/>
            <person name="Takaku-Akahira S."/>
            <person name="Takeda Y."/>
            <person name="Tanaka T."/>
            <person name="Tomaru A."/>
            <person name="Toya T."/>
            <person name="Yasunishi A."/>
            <person name="Muramatsu M."/>
            <person name="Hayashizaki Y."/>
        </authorList>
    </citation>
    <scope>NUCLEOTIDE SEQUENCE</scope>
    <source>
        <strain evidence="2">C57BL/6J</strain>
        <tissue evidence="2">Cerebellum</tissue>
    </source>
</reference>
<evidence type="ECO:0000256" key="1">
    <source>
        <dbReference type="SAM" id="MobiDB-lite"/>
    </source>
</evidence>
<reference evidence="2" key="3">
    <citation type="journal article" date="2000" name="Genome Res.">
        <title>RIKEN integrated sequence analysis (RISA) system--384-format sequencing pipeline with 384 multicapillary sequencer.</title>
        <authorList>
            <person name="Shibata K."/>
            <person name="Itoh M."/>
            <person name="Aizawa K."/>
            <person name="Nagaoka S."/>
            <person name="Sasaki N."/>
            <person name="Carninci P."/>
            <person name="Konno H."/>
            <person name="Akiyama J."/>
            <person name="Nishi K."/>
            <person name="Kitsunai T."/>
            <person name="Tashiro H."/>
            <person name="Itoh M."/>
            <person name="Sumi N."/>
            <person name="Ishii Y."/>
            <person name="Nakamura S."/>
            <person name="Hazama M."/>
            <person name="Nishine T."/>
            <person name="Harada A."/>
            <person name="Yamamoto R."/>
            <person name="Matsumoto H."/>
            <person name="Sakaguchi S."/>
            <person name="Ikegami T."/>
            <person name="Kashiwagi K."/>
            <person name="Fujiwake S."/>
            <person name="Inoue K."/>
            <person name="Togawa Y."/>
            <person name="Izawa M."/>
            <person name="Ohara E."/>
            <person name="Watahiki M."/>
            <person name="Yoneda Y."/>
            <person name="Ishikawa T."/>
            <person name="Ozawa K."/>
            <person name="Tanaka T."/>
            <person name="Matsuura S."/>
            <person name="Kawai J."/>
            <person name="Okazaki Y."/>
            <person name="Muramatsu M."/>
            <person name="Inoue Y."/>
            <person name="Kira A."/>
            <person name="Hayashizaki Y."/>
        </authorList>
    </citation>
    <scope>NUCLEOTIDE SEQUENCE</scope>
    <source>
        <strain evidence="2">C57BL/6J</strain>
        <tissue evidence="2">Cerebellum</tissue>
    </source>
</reference>
<gene>
    <name evidence="3" type="primary">1700008J07Rik</name>
</gene>
<feature type="region of interest" description="Disordered" evidence="1">
    <location>
        <begin position="1"/>
        <end position="115"/>
    </location>
</feature>
<name>Q8C4A9_MOUSE</name>